<evidence type="ECO:0000313" key="2">
    <source>
        <dbReference type="Proteomes" id="UP001153331"/>
    </source>
</evidence>
<organism evidence="1 2">
    <name type="scientific">Boeremia exigua</name>
    <dbReference type="NCBI Taxonomy" id="749465"/>
    <lineage>
        <taxon>Eukaryota</taxon>
        <taxon>Fungi</taxon>
        <taxon>Dikarya</taxon>
        <taxon>Ascomycota</taxon>
        <taxon>Pezizomycotina</taxon>
        <taxon>Dothideomycetes</taxon>
        <taxon>Pleosporomycetidae</taxon>
        <taxon>Pleosporales</taxon>
        <taxon>Pleosporineae</taxon>
        <taxon>Didymellaceae</taxon>
        <taxon>Boeremia</taxon>
    </lineage>
</organism>
<accession>A0ACC2HWV6</accession>
<proteinExistence type="predicted"/>
<keyword evidence="2" id="KW-1185">Reference proteome</keyword>
<reference evidence="1" key="1">
    <citation type="submission" date="2022-11" db="EMBL/GenBank/DDBJ databases">
        <title>Genome Sequence of Boeremia exigua.</title>
        <authorList>
            <person name="Buettner E."/>
        </authorList>
    </citation>
    <scope>NUCLEOTIDE SEQUENCE</scope>
    <source>
        <strain evidence="1">CU02</strain>
    </source>
</reference>
<protein>
    <submittedName>
        <fullName evidence="1">Uncharacterized protein</fullName>
    </submittedName>
</protein>
<name>A0ACC2HWV6_9PLEO</name>
<dbReference type="EMBL" id="JAPHNI010000905">
    <property type="protein sequence ID" value="KAJ8107547.1"/>
    <property type="molecule type" value="Genomic_DNA"/>
</dbReference>
<sequence>MLYLIHKPTGNVVIRTNNPLIVLHHQNSGWLTATSFDALLLEHPEWRPRPAAWRAWLAQATELVSRACGSVLASLSPTLALVASYTPSGTAAIASLLNAGASLQGSAPAERAGAVPIGRSRNGGSAGNASGTESRNSDPIRWMTALECRWYREQGLREPESGWLVCRHGDLACRYRLLFGVWDLDEDSEG</sequence>
<gene>
    <name evidence="1" type="ORF">OPT61_g8793</name>
</gene>
<comment type="caution">
    <text evidence="1">The sequence shown here is derived from an EMBL/GenBank/DDBJ whole genome shotgun (WGS) entry which is preliminary data.</text>
</comment>
<dbReference type="Proteomes" id="UP001153331">
    <property type="component" value="Unassembled WGS sequence"/>
</dbReference>
<evidence type="ECO:0000313" key="1">
    <source>
        <dbReference type="EMBL" id="KAJ8107547.1"/>
    </source>
</evidence>